<evidence type="ECO:0000313" key="9">
    <source>
        <dbReference type="Proteomes" id="UP000037210"/>
    </source>
</evidence>
<evidence type="ECO:0000259" key="7">
    <source>
        <dbReference type="Pfam" id="PF00808"/>
    </source>
</evidence>
<protein>
    <recommendedName>
        <fullName evidence="7">Transcription factor CBF/NF-Y/archaeal histone domain-containing protein</fullName>
    </recommendedName>
</protein>
<dbReference type="AlphaFoldDB" id="A0A0M0BP59"/>
<dbReference type="GO" id="GO:0005694">
    <property type="term" value="C:chromosome"/>
    <property type="evidence" value="ECO:0007669"/>
    <property type="project" value="UniProtKB-SubCell"/>
</dbReference>
<evidence type="ECO:0000256" key="3">
    <source>
        <dbReference type="ARBA" id="ARBA00008264"/>
    </source>
</evidence>
<feature type="domain" description="Transcription factor CBF/NF-Y/archaeal histone" evidence="7">
    <location>
        <begin position="2"/>
        <end position="56"/>
    </location>
</feature>
<evidence type="ECO:0000256" key="5">
    <source>
        <dbReference type="ARBA" id="ARBA00022490"/>
    </source>
</evidence>
<dbReference type="GO" id="GO:0046982">
    <property type="term" value="F:protein heterodimerization activity"/>
    <property type="evidence" value="ECO:0007669"/>
    <property type="project" value="InterPro"/>
</dbReference>
<dbReference type="Proteomes" id="UP000037210">
    <property type="component" value="Unassembled WGS sequence"/>
</dbReference>
<keyword evidence="6" id="KW-0238">DNA-binding</keyword>
<keyword evidence="4" id="KW-0158">Chromosome</keyword>
<dbReference type="InterPro" id="IPR009072">
    <property type="entry name" value="Histone-fold"/>
</dbReference>
<comment type="similarity">
    <text evidence="3">Belongs to the archaeal histone HMF family.</text>
</comment>
<sequence length="67" mass="7608">MRRLIKRHGDLRISEEAGEELRRVVGDYGSRIAEAAVAHAREEDRRTVLAVDIRVAQRRVEGAVEGR</sequence>
<evidence type="ECO:0000256" key="6">
    <source>
        <dbReference type="ARBA" id="ARBA00023125"/>
    </source>
</evidence>
<dbReference type="Gene3D" id="1.10.20.10">
    <property type="entry name" value="Histone, subunit A"/>
    <property type="match status" value="1"/>
</dbReference>
<evidence type="ECO:0000256" key="4">
    <source>
        <dbReference type="ARBA" id="ARBA00022454"/>
    </source>
</evidence>
<accession>A0A0M0BP59</accession>
<keyword evidence="5" id="KW-0963">Cytoplasm</keyword>
<dbReference type="EMBL" id="LFWZ01000042">
    <property type="protein sequence ID" value="KON30096.1"/>
    <property type="molecule type" value="Genomic_DNA"/>
</dbReference>
<dbReference type="CDD" id="cd22909">
    <property type="entry name" value="HFD_archaea_histone-like"/>
    <property type="match status" value="1"/>
</dbReference>
<evidence type="ECO:0000256" key="2">
    <source>
        <dbReference type="ARBA" id="ARBA00004496"/>
    </source>
</evidence>
<dbReference type="InterPro" id="IPR050004">
    <property type="entry name" value="HmfB-like"/>
</dbReference>
<organism evidence="8 9">
    <name type="scientific">miscellaneous Crenarchaeota group-15 archaeon DG-45</name>
    <dbReference type="NCBI Taxonomy" id="1685127"/>
    <lineage>
        <taxon>Archaea</taxon>
        <taxon>Candidatus Bathyarchaeota</taxon>
        <taxon>MCG-15</taxon>
    </lineage>
</organism>
<evidence type="ECO:0000313" key="8">
    <source>
        <dbReference type="EMBL" id="KON30096.1"/>
    </source>
</evidence>
<comment type="caution">
    <text evidence="8">The sequence shown here is derived from an EMBL/GenBank/DDBJ whole genome shotgun (WGS) entry which is preliminary data.</text>
</comment>
<dbReference type="NCBIfam" id="NF043032">
    <property type="entry name" value="archaea_histone"/>
    <property type="match status" value="1"/>
</dbReference>
<dbReference type="InterPro" id="IPR003958">
    <property type="entry name" value="CBFA_NFYB_domain"/>
</dbReference>
<reference evidence="8 9" key="1">
    <citation type="submission" date="2015-06" db="EMBL/GenBank/DDBJ databases">
        <title>New insights into the roles of widespread benthic archaea in carbon and nitrogen cycling.</title>
        <authorList>
            <person name="Lazar C.S."/>
            <person name="Baker B.J."/>
            <person name="Seitz K.W."/>
            <person name="Hyde A.S."/>
            <person name="Dick G.J."/>
            <person name="Hinrichs K.-U."/>
            <person name="Teske A.P."/>
        </authorList>
    </citation>
    <scope>NUCLEOTIDE SEQUENCE [LARGE SCALE GENOMIC DNA]</scope>
    <source>
        <strain evidence="8">DG-45</strain>
    </source>
</reference>
<dbReference type="Pfam" id="PF00808">
    <property type="entry name" value="CBFD_NFYB_HMF"/>
    <property type="match status" value="1"/>
</dbReference>
<dbReference type="GO" id="GO:0005737">
    <property type="term" value="C:cytoplasm"/>
    <property type="evidence" value="ECO:0007669"/>
    <property type="project" value="UniProtKB-SubCell"/>
</dbReference>
<name>A0A0M0BP59_9ARCH</name>
<evidence type="ECO:0000256" key="1">
    <source>
        <dbReference type="ARBA" id="ARBA00004286"/>
    </source>
</evidence>
<comment type="subcellular location">
    <subcellularLocation>
        <location evidence="1">Chromosome</location>
    </subcellularLocation>
    <subcellularLocation>
        <location evidence="2">Cytoplasm</location>
    </subcellularLocation>
</comment>
<proteinExistence type="inferred from homology"/>
<gene>
    <name evidence="8" type="ORF">AC482_04795</name>
</gene>
<dbReference type="GO" id="GO:0003677">
    <property type="term" value="F:DNA binding"/>
    <property type="evidence" value="ECO:0007669"/>
    <property type="project" value="UniProtKB-KW"/>
</dbReference>
<dbReference type="SUPFAM" id="SSF47113">
    <property type="entry name" value="Histone-fold"/>
    <property type="match status" value="1"/>
</dbReference>